<reference evidence="1 2" key="1">
    <citation type="submission" date="2022-05" db="EMBL/GenBank/DDBJ databases">
        <title>Seasonal and diel survey of microbial diversity of the Tyrrhenian coast.</title>
        <authorList>
            <person name="Gattoni G."/>
            <person name="Corral P."/>
        </authorList>
    </citation>
    <scope>NUCLEOTIDE SEQUENCE [LARGE SCALE GENOMIC DNA]</scope>
    <source>
        <strain evidence="1 2">V10</strain>
    </source>
</reference>
<keyword evidence="2" id="KW-1185">Reference proteome</keyword>
<comment type="caution">
    <text evidence="1">The sequence shown here is derived from an EMBL/GenBank/DDBJ whole genome shotgun (WGS) entry which is preliminary data.</text>
</comment>
<proteinExistence type="predicted"/>
<sequence>MFLLSLIAKMKALSMTCDGFNLDPVRYTAVMGGILGPLYSMSAKTEHPQSSNILVTIEMSGYSMSAGGNMAVAACNPDGFCAAGDVLRAQLTKDNAAHLLIWAD</sequence>
<name>A0ABT0M556_9RHOB</name>
<protein>
    <submittedName>
        <fullName evidence="1">Uncharacterized protein</fullName>
    </submittedName>
</protein>
<evidence type="ECO:0000313" key="1">
    <source>
        <dbReference type="EMBL" id="MCL1630000.1"/>
    </source>
</evidence>
<dbReference type="Proteomes" id="UP001202550">
    <property type="component" value="Unassembled WGS sequence"/>
</dbReference>
<gene>
    <name evidence="1" type="ORF">M3N55_14790</name>
</gene>
<dbReference type="EMBL" id="JALZWP010000020">
    <property type="protein sequence ID" value="MCL1630000.1"/>
    <property type="molecule type" value="Genomic_DNA"/>
</dbReference>
<evidence type="ECO:0000313" key="2">
    <source>
        <dbReference type="Proteomes" id="UP001202550"/>
    </source>
</evidence>
<organism evidence="1 2">
    <name type="scientific">Roseinatronobacter domitianus</name>
    <dbReference type="NCBI Taxonomy" id="2940293"/>
    <lineage>
        <taxon>Bacteria</taxon>
        <taxon>Pseudomonadati</taxon>
        <taxon>Pseudomonadota</taxon>
        <taxon>Alphaproteobacteria</taxon>
        <taxon>Rhodobacterales</taxon>
        <taxon>Paracoccaceae</taxon>
        <taxon>Roseinatronobacter</taxon>
    </lineage>
</organism>
<dbReference type="RefSeq" id="WP_249060522.1">
    <property type="nucleotide sequence ID" value="NZ_JALZWP010000020.1"/>
</dbReference>
<accession>A0ABT0M556</accession>